<dbReference type="Pfam" id="PF00476">
    <property type="entry name" value="DNA_pol_A"/>
    <property type="match status" value="1"/>
</dbReference>
<dbReference type="EC" id="2.7.7.7" evidence="1"/>
<feature type="compositionally biased region" description="Low complexity" evidence="6">
    <location>
        <begin position="1135"/>
        <end position="1152"/>
    </location>
</feature>
<keyword evidence="9" id="KW-1185">Reference proteome</keyword>
<reference evidence="8" key="1">
    <citation type="submission" date="2016-04" db="EMBL/GenBank/DDBJ databases">
        <authorList>
            <person name="Evans L.H."/>
            <person name="Alamgir A."/>
            <person name="Owens N."/>
            <person name="Weber N.D."/>
            <person name="Virtaneva K."/>
            <person name="Barbian K."/>
            <person name="Babar A."/>
            <person name="Rosenke K."/>
        </authorList>
    </citation>
    <scope>NUCLEOTIDE SEQUENCE [LARGE SCALE GENOMIC DNA]</scope>
    <source>
        <strain evidence="8">CBS 101.48</strain>
    </source>
</reference>
<dbReference type="InterPro" id="IPR041336">
    <property type="entry name" value="DNApol_Exo"/>
</dbReference>
<dbReference type="EMBL" id="LT550136">
    <property type="protein sequence ID" value="SAL95038.1"/>
    <property type="molecule type" value="Genomic_DNA"/>
</dbReference>
<name>A0A163LP64_ABSGL</name>
<dbReference type="GO" id="GO:0006264">
    <property type="term" value="P:mitochondrial DNA replication"/>
    <property type="evidence" value="ECO:0007669"/>
    <property type="project" value="TreeGrafter"/>
</dbReference>
<dbReference type="Gene3D" id="1.10.150.20">
    <property type="entry name" value="5' to 3' exonuclease, C-terminal subdomain"/>
    <property type="match status" value="1"/>
</dbReference>
<feature type="compositionally biased region" description="Basic residues" evidence="6">
    <location>
        <begin position="1121"/>
        <end position="1133"/>
    </location>
</feature>
<feature type="region of interest" description="Disordered" evidence="6">
    <location>
        <begin position="1083"/>
        <end position="1155"/>
    </location>
</feature>
<dbReference type="OMA" id="AMHITNL"/>
<dbReference type="SUPFAM" id="SSF53098">
    <property type="entry name" value="Ribonuclease H-like"/>
    <property type="match status" value="1"/>
</dbReference>
<evidence type="ECO:0000256" key="2">
    <source>
        <dbReference type="ARBA" id="ARBA00022679"/>
    </source>
</evidence>
<dbReference type="InterPro" id="IPR012337">
    <property type="entry name" value="RNaseH-like_sf"/>
</dbReference>
<feature type="compositionally biased region" description="Basic and acidic residues" evidence="6">
    <location>
        <begin position="1084"/>
        <end position="1100"/>
    </location>
</feature>
<dbReference type="OrthoDB" id="5588663at2759"/>
<dbReference type="PANTHER" id="PTHR10267">
    <property type="entry name" value="DNA POLYMERASE SUBUNIT GAMMA-1"/>
    <property type="match status" value="1"/>
</dbReference>
<keyword evidence="2" id="KW-0808">Transferase</keyword>
<dbReference type="SUPFAM" id="SSF56672">
    <property type="entry name" value="DNA/RNA polymerases"/>
    <property type="match status" value="1"/>
</dbReference>
<gene>
    <name evidence="8" type="primary">ABSGL_00337.1 scaffold 492</name>
</gene>
<dbReference type="GO" id="GO:0003677">
    <property type="term" value="F:DNA binding"/>
    <property type="evidence" value="ECO:0007669"/>
    <property type="project" value="InterPro"/>
</dbReference>
<accession>A0A163LP64</accession>
<dbReference type="FunCoup" id="A0A163LP64">
    <property type="interactions" value="360"/>
</dbReference>
<organism evidence="8">
    <name type="scientific">Absidia glauca</name>
    <name type="common">Pin mould</name>
    <dbReference type="NCBI Taxonomy" id="4829"/>
    <lineage>
        <taxon>Eukaryota</taxon>
        <taxon>Fungi</taxon>
        <taxon>Fungi incertae sedis</taxon>
        <taxon>Mucoromycota</taxon>
        <taxon>Mucoromycotina</taxon>
        <taxon>Mucoromycetes</taxon>
        <taxon>Mucorales</taxon>
        <taxon>Cunninghamellaceae</taxon>
        <taxon>Absidia</taxon>
    </lineage>
</organism>
<protein>
    <recommendedName>
        <fullName evidence="1">DNA-directed DNA polymerase</fullName>
        <ecNumber evidence="1">2.7.7.7</ecNumber>
    </recommendedName>
    <alternativeName>
        <fullName evidence="5">Mitochondrial DNA polymerase catalytic subunit</fullName>
    </alternativeName>
</protein>
<dbReference type="GO" id="GO:0008408">
    <property type="term" value="F:3'-5' exonuclease activity"/>
    <property type="evidence" value="ECO:0007669"/>
    <property type="project" value="TreeGrafter"/>
</dbReference>
<dbReference type="GO" id="GO:0005760">
    <property type="term" value="C:gamma DNA polymerase complex"/>
    <property type="evidence" value="ECO:0007669"/>
    <property type="project" value="InterPro"/>
</dbReference>
<dbReference type="Proteomes" id="UP000078561">
    <property type="component" value="Unassembled WGS sequence"/>
</dbReference>
<dbReference type="Gene3D" id="3.30.70.370">
    <property type="match status" value="1"/>
</dbReference>
<feature type="compositionally biased region" description="Polar residues" evidence="6">
    <location>
        <begin position="308"/>
        <end position="322"/>
    </location>
</feature>
<dbReference type="InterPro" id="IPR002297">
    <property type="entry name" value="DNA-dir_DNA_pol_A_mt"/>
</dbReference>
<evidence type="ECO:0000259" key="7">
    <source>
        <dbReference type="SMART" id="SM00482"/>
    </source>
</evidence>
<dbReference type="SMART" id="SM00482">
    <property type="entry name" value="POLAc"/>
    <property type="match status" value="1"/>
</dbReference>
<dbReference type="InterPro" id="IPR019760">
    <property type="entry name" value="DNA-dir_DNA_pol_A_CS"/>
</dbReference>
<dbReference type="Pfam" id="PF18136">
    <property type="entry name" value="DNApol_Exo"/>
    <property type="match status" value="1"/>
</dbReference>
<feature type="region of interest" description="Disordered" evidence="6">
    <location>
        <begin position="308"/>
        <end position="329"/>
    </location>
</feature>
<evidence type="ECO:0000313" key="9">
    <source>
        <dbReference type="Proteomes" id="UP000078561"/>
    </source>
</evidence>
<evidence type="ECO:0000256" key="4">
    <source>
        <dbReference type="ARBA" id="ARBA00022932"/>
    </source>
</evidence>
<evidence type="ECO:0000256" key="1">
    <source>
        <dbReference type="ARBA" id="ARBA00012417"/>
    </source>
</evidence>
<dbReference type="PROSITE" id="PS00447">
    <property type="entry name" value="DNA_POLYMERASE_A"/>
    <property type="match status" value="1"/>
</dbReference>
<proteinExistence type="predicted"/>
<sequence>MIRNLSPSLSVVKTRNTCLYIRSLRTFTSGKLLLKNDQQSNDLVQTNAANVQLLPPSLHRQVFPSQSSNNASSTIDLTQREALSKEHLTLQDIWGKTSDSIDPINLKLPGLYGDNIEEHFMRIGLEQTSSILDKAERLAHIDLPPLPIAPQQQQQQQQQQQHDTSFGAWQRQPGWTRYDGQTGKIEAVAHPLEDALIFDVEVLVTEGHFPMMAVAASSQAWYTWTSPYLITGDAKDRHSLIPMGGNNGERLLVGHNVGYDRARIAEEYSRQDSGIKYVDTMSLHIAVAGLCSQQRPAWNSALKKQQEKSNLLSSASDPSTLASPIPPLHEQGSRANHNSFFDVSAHNSLKDVAKFHCGLDMDKTQRSFFVDGTLQDIQANFDDLMTYCAQDVLMTHKVYQKLLPKFRENCPHPVSFGGMVQMGSSFLTVTEKWERYLEKSVQKHKELDDMLDVKLQHLADQARDLVDSPEQWQADPWLSQLDWLVNPRQRKLKGAPKWYKDAYDTKAGKLKITTRSRVAPLLLRLKWQGYPLHYLPRQGWCYKVNLDQGLDEVHTKKTPILSDETYAYFKVPHKDGEEANCGNPLAKNYIDAYEDNTLSSEYGAAKEALELNAKSAYWISSRERILGQFVVWDDNDSVNLGLSKQEHSDIKKYGMILPQMVAMGTVTRRAVERTWLTASNAKANRIGSELKSMIQAPEGYKIVGADVDSEELWISSVIGDAQFGFHGATALGWMTLQGTKSEGTDLHSKTAAILGISRNKAKIFNYARIYGAGVKYATSLLLQYSQGMDTETAKERALDLYSSTKGEKEHRKRNPFKRIFWHGGSESYMFNALEDIALSDDPRTPVLGCAVTDALKPKYTKDKFLTSRINWVVQSSGVDYLHMLLVSMAHLIERYNIDARFMLSVHDEVRYLSSEKDQHRTALALQVANLWTRAMFSYKLGIHNLPQSIAFFSAVDLDHVLRKEPTMTCITPSHEEAIAEGETYEILDTIKALEQQTTTSEDMDCLLGKGNTTPGKTLPPTTVNDALAHMQQIQGLRQTCDIDFLKAQMYKDYRNRLEPSVNGSKETEEQVNSYDPTIMEMETEQQRGQKHDMEAKHDMDALPSPPDFDASPALVSSSPSPHHKRSTPKRVQRKSMSSTSTSSAQPTASSSTNVIFKPYPRMIPAKISGQQSIYKNLSRTTSHRHQEPDIYFAGKNVYLGRN</sequence>
<feature type="region of interest" description="Disordered" evidence="6">
    <location>
        <begin position="1058"/>
        <end position="1077"/>
    </location>
</feature>
<dbReference type="InParanoid" id="A0A163LP64"/>
<evidence type="ECO:0000256" key="3">
    <source>
        <dbReference type="ARBA" id="ARBA00022695"/>
    </source>
</evidence>
<keyword evidence="4" id="KW-0239">DNA-directed DNA polymerase</keyword>
<dbReference type="GO" id="GO:0003887">
    <property type="term" value="F:DNA-directed DNA polymerase activity"/>
    <property type="evidence" value="ECO:0007669"/>
    <property type="project" value="UniProtKB-KW"/>
</dbReference>
<dbReference type="PRINTS" id="PR00867">
    <property type="entry name" value="DNAPOLG"/>
</dbReference>
<dbReference type="AlphaFoldDB" id="A0A163LP64"/>
<keyword evidence="3" id="KW-0548">Nucleotidyltransferase</keyword>
<dbReference type="InterPro" id="IPR043502">
    <property type="entry name" value="DNA/RNA_pol_sf"/>
</dbReference>
<dbReference type="STRING" id="4829.A0A163LP64"/>
<feature type="domain" description="DNA-directed DNA polymerase family A palm" evidence="7">
    <location>
        <begin position="687"/>
        <end position="917"/>
    </location>
</feature>
<evidence type="ECO:0000256" key="5">
    <source>
        <dbReference type="ARBA" id="ARBA00031966"/>
    </source>
</evidence>
<evidence type="ECO:0000256" key="6">
    <source>
        <dbReference type="SAM" id="MobiDB-lite"/>
    </source>
</evidence>
<dbReference type="InterPro" id="IPR001098">
    <property type="entry name" value="DNA-dir_DNA_pol_A_palm_dom"/>
</dbReference>
<dbReference type="PANTHER" id="PTHR10267:SF0">
    <property type="entry name" value="DNA POLYMERASE SUBUNIT GAMMA-1"/>
    <property type="match status" value="1"/>
</dbReference>
<dbReference type="Gene3D" id="3.30.420.390">
    <property type="match status" value="2"/>
</dbReference>
<evidence type="ECO:0000313" key="8">
    <source>
        <dbReference type="EMBL" id="SAL95038.1"/>
    </source>
</evidence>